<dbReference type="SUPFAM" id="SSF53720">
    <property type="entry name" value="ALDH-like"/>
    <property type="match status" value="1"/>
</dbReference>
<evidence type="ECO:0000313" key="5">
    <source>
        <dbReference type="Proteomes" id="UP000015105"/>
    </source>
</evidence>
<dbReference type="EnsemblPlants" id="AET2Gv20871400.4">
    <property type="protein sequence ID" value="AET2Gv20871400.4"/>
    <property type="gene ID" value="AET2Gv20871400"/>
</dbReference>
<protein>
    <recommendedName>
        <fullName evidence="3">Aldehyde dehydrogenase domain-containing protein</fullName>
    </recommendedName>
</protein>
<evidence type="ECO:0000313" key="4">
    <source>
        <dbReference type="EnsemblPlants" id="AET2Gv20871400.2"/>
    </source>
</evidence>
<reference evidence="5" key="1">
    <citation type="journal article" date="2014" name="Science">
        <title>Ancient hybridizations among the ancestral genomes of bread wheat.</title>
        <authorList>
            <consortium name="International Wheat Genome Sequencing Consortium,"/>
            <person name="Marcussen T."/>
            <person name="Sandve S.R."/>
            <person name="Heier L."/>
            <person name="Spannagl M."/>
            <person name="Pfeifer M."/>
            <person name="Jakobsen K.S."/>
            <person name="Wulff B.B."/>
            <person name="Steuernagel B."/>
            <person name="Mayer K.F."/>
            <person name="Olsen O.A."/>
        </authorList>
    </citation>
    <scope>NUCLEOTIDE SEQUENCE [LARGE SCALE GENOMIC DNA]</scope>
    <source>
        <strain evidence="5">cv. AL8/78</strain>
    </source>
</reference>
<reference evidence="4" key="3">
    <citation type="journal article" date="2017" name="Nature">
        <title>Genome sequence of the progenitor of the wheat D genome Aegilops tauschii.</title>
        <authorList>
            <person name="Luo M.C."/>
            <person name="Gu Y.Q."/>
            <person name="Puiu D."/>
            <person name="Wang H."/>
            <person name="Twardziok S.O."/>
            <person name="Deal K.R."/>
            <person name="Huo N."/>
            <person name="Zhu T."/>
            <person name="Wang L."/>
            <person name="Wang Y."/>
            <person name="McGuire P.E."/>
            <person name="Liu S."/>
            <person name="Long H."/>
            <person name="Ramasamy R.K."/>
            <person name="Rodriguez J.C."/>
            <person name="Van S.L."/>
            <person name="Yuan L."/>
            <person name="Wang Z."/>
            <person name="Xia Z."/>
            <person name="Xiao L."/>
            <person name="Anderson O.D."/>
            <person name="Ouyang S."/>
            <person name="Liang Y."/>
            <person name="Zimin A.V."/>
            <person name="Pertea G."/>
            <person name="Qi P."/>
            <person name="Bennetzen J.L."/>
            <person name="Dai X."/>
            <person name="Dawson M.W."/>
            <person name="Muller H.G."/>
            <person name="Kugler K."/>
            <person name="Rivarola-Duarte L."/>
            <person name="Spannagl M."/>
            <person name="Mayer K.F.X."/>
            <person name="Lu F.H."/>
            <person name="Bevan M.W."/>
            <person name="Leroy P."/>
            <person name="Li P."/>
            <person name="You F.M."/>
            <person name="Sun Q."/>
            <person name="Liu Z."/>
            <person name="Lyons E."/>
            <person name="Wicker T."/>
            <person name="Salzberg S.L."/>
            <person name="Devos K.M."/>
            <person name="Dvorak J."/>
        </authorList>
    </citation>
    <scope>NUCLEOTIDE SEQUENCE [LARGE SCALE GENOMIC DNA]</scope>
    <source>
        <strain evidence="4">cv. AL8/78</strain>
    </source>
</reference>
<evidence type="ECO:0000256" key="2">
    <source>
        <dbReference type="ARBA" id="ARBA00023002"/>
    </source>
</evidence>
<sequence>MGAPVAINGPIGERAITCSHSQWSTGAAEQSERVRAESMGSMVASVEEIGAAAAPQAVERRLGELRATFESGRTRPLSWRQSQLRGLLRLLADKEEEAFRALHDDLGKHRAEAYRDEVGVLTKSANAALREIGKWAAPEKVWVPLVAFPASAQVVPEPLGVVLIFSCWNFPLGLSLEPLIGAIAAGNAVALKPSELAPATARFLEENIGEYLDATAVKVIQGGPAVGEQLMEHRWDKVLFTGCPRVARVVMAAAVKHLTPVALELGGKCPCIFDAVAGRRNLQTSVNRVIFAKWSSCAGQACIAIDYVLVEERFAPTLIKLLKSTLKRFIADSDQMARIVNGRHFQRLSNLLKDPAVAASILHGGGLDAKNL</sequence>
<dbReference type="InterPro" id="IPR016161">
    <property type="entry name" value="Ald_DH/histidinol_DH"/>
</dbReference>
<reference evidence="4" key="4">
    <citation type="submission" date="2019-03" db="UniProtKB">
        <authorList>
            <consortium name="EnsemblPlants"/>
        </authorList>
    </citation>
    <scope>IDENTIFICATION</scope>
</reference>
<dbReference type="AlphaFoldDB" id="A0A453CJT0"/>
<dbReference type="Gramene" id="AET2Gv20871400.4">
    <property type="protein sequence ID" value="AET2Gv20871400.4"/>
    <property type="gene ID" value="AET2Gv20871400"/>
</dbReference>
<dbReference type="InterPro" id="IPR016163">
    <property type="entry name" value="Ald_DH_C"/>
</dbReference>
<dbReference type="EnsemblPlants" id="AET2Gv20871400.2">
    <property type="protein sequence ID" value="AET2Gv20871400.2"/>
    <property type="gene ID" value="AET2Gv20871400"/>
</dbReference>
<dbReference type="GO" id="GO:0006081">
    <property type="term" value="P:aldehyde metabolic process"/>
    <property type="evidence" value="ECO:0007669"/>
    <property type="project" value="InterPro"/>
</dbReference>
<dbReference type="GO" id="GO:0004029">
    <property type="term" value="F:aldehyde dehydrogenase (NAD+) activity"/>
    <property type="evidence" value="ECO:0007669"/>
    <property type="project" value="TreeGrafter"/>
</dbReference>
<dbReference type="Gene3D" id="3.40.605.10">
    <property type="entry name" value="Aldehyde Dehydrogenase, Chain A, domain 1"/>
    <property type="match status" value="1"/>
</dbReference>
<dbReference type="GO" id="GO:0005737">
    <property type="term" value="C:cytoplasm"/>
    <property type="evidence" value="ECO:0007669"/>
    <property type="project" value="TreeGrafter"/>
</dbReference>
<dbReference type="InterPro" id="IPR012394">
    <property type="entry name" value="Aldehyde_DH_NAD(P)"/>
</dbReference>
<organism evidence="4 5">
    <name type="scientific">Aegilops tauschii subsp. strangulata</name>
    <name type="common">Goatgrass</name>
    <dbReference type="NCBI Taxonomy" id="200361"/>
    <lineage>
        <taxon>Eukaryota</taxon>
        <taxon>Viridiplantae</taxon>
        <taxon>Streptophyta</taxon>
        <taxon>Embryophyta</taxon>
        <taxon>Tracheophyta</taxon>
        <taxon>Spermatophyta</taxon>
        <taxon>Magnoliopsida</taxon>
        <taxon>Liliopsida</taxon>
        <taxon>Poales</taxon>
        <taxon>Poaceae</taxon>
        <taxon>BOP clade</taxon>
        <taxon>Pooideae</taxon>
        <taxon>Triticodae</taxon>
        <taxon>Triticeae</taxon>
        <taxon>Triticinae</taxon>
        <taxon>Aegilops</taxon>
    </lineage>
</organism>
<proteinExistence type="inferred from homology"/>
<comment type="similarity">
    <text evidence="1">Belongs to the aldehyde dehydrogenase family.</text>
</comment>
<keyword evidence="5" id="KW-1185">Reference proteome</keyword>
<dbReference type="InterPro" id="IPR015590">
    <property type="entry name" value="Aldehyde_DH_dom"/>
</dbReference>
<reference evidence="5" key="2">
    <citation type="journal article" date="2017" name="Nat. Plants">
        <title>The Aegilops tauschii genome reveals multiple impacts of transposons.</title>
        <authorList>
            <person name="Zhao G."/>
            <person name="Zou C."/>
            <person name="Li K."/>
            <person name="Wang K."/>
            <person name="Li T."/>
            <person name="Gao L."/>
            <person name="Zhang X."/>
            <person name="Wang H."/>
            <person name="Yang Z."/>
            <person name="Liu X."/>
            <person name="Jiang W."/>
            <person name="Mao L."/>
            <person name="Kong X."/>
            <person name="Jiao Y."/>
            <person name="Jia J."/>
        </authorList>
    </citation>
    <scope>NUCLEOTIDE SEQUENCE [LARGE SCALE GENOMIC DNA]</scope>
    <source>
        <strain evidence="5">cv. AL8/78</strain>
    </source>
</reference>
<dbReference type="PANTHER" id="PTHR43570:SF17">
    <property type="entry name" value="ALDEHYDE DEHYDROGENASE FAMILY 3 MEMBER F1"/>
    <property type="match status" value="1"/>
</dbReference>
<dbReference type="Pfam" id="PF00171">
    <property type="entry name" value="Aldedh"/>
    <property type="match status" value="1"/>
</dbReference>
<dbReference type="Gramene" id="AET2Gv20871400.2">
    <property type="protein sequence ID" value="AET2Gv20871400.2"/>
    <property type="gene ID" value="AET2Gv20871400"/>
</dbReference>
<evidence type="ECO:0000256" key="1">
    <source>
        <dbReference type="ARBA" id="ARBA00009986"/>
    </source>
</evidence>
<feature type="domain" description="Aldehyde dehydrogenase" evidence="3">
    <location>
        <begin position="32"/>
        <end position="366"/>
    </location>
</feature>
<accession>A0A453CJT0</accession>
<reference evidence="4" key="5">
    <citation type="journal article" date="2021" name="G3 (Bethesda)">
        <title>Aegilops tauschii genome assembly Aet v5.0 features greater sequence contiguity and improved annotation.</title>
        <authorList>
            <person name="Wang L."/>
            <person name="Zhu T."/>
            <person name="Rodriguez J.C."/>
            <person name="Deal K.R."/>
            <person name="Dubcovsky J."/>
            <person name="McGuire P.E."/>
            <person name="Lux T."/>
            <person name="Spannagl M."/>
            <person name="Mayer K.F.X."/>
            <person name="Baldrich P."/>
            <person name="Meyers B.C."/>
            <person name="Huo N."/>
            <person name="Gu Y.Q."/>
            <person name="Zhou H."/>
            <person name="Devos K.M."/>
            <person name="Bennetzen J.L."/>
            <person name="Unver T."/>
            <person name="Budak H."/>
            <person name="Gulick P.J."/>
            <person name="Galiba G."/>
            <person name="Kalapos B."/>
            <person name="Nelson D.R."/>
            <person name="Li P."/>
            <person name="You F.M."/>
            <person name="Luo M.C."/>
            <person name="Dvorak J."/>
        </authorList>
    </citation>
    <scope>NUCLEOTIDE SEQUENCE [LARGE SCALE GENOMIC DNA]</scope>
    <source>
        <strain evidence="4">cv. AL8/78</strain>
    </source>
</reference>
<dbReference type="Proteomes" id="UP000015105">
    <property type="component" value="Chromosome 2D"/>
</dbReference>
<dbReference type="InterPro" id="IPR016162">
    <property type="entry name" value="Ald_DH_N"/>
</dbReference>
<dbReference type="FunFam" id="3.40.605.10:FF:000004">
    <property type="entry name" value="Aldehyde dehydrogenase"/>
    <property type="match status" value="1"/>
</dbReference>
<dbReference type="PANTHER" id="PTHR43570">
    <property type="entry name" value="ALDEHYDE DEHYDROGENASE"/>
    <property type="match status" value="1"/>
</dbReference>
<evidence type="ECO:0000259" key="3">
    <source>
        <dbReference type="Pfam" id="PF00171"/>
    </source>
</evidence>
<keyword evidence="2" id="KW-0560">Oxidoreductase</keyword>
<dbReference type="Gene3D" id="3.40.309.10">
    <property type="entry name" value="Aldehyde Dehydrogenase, Chain A, domain 2"/>
    <property type="match status" value="1"/>
</dbReference>
<name>A0A453CJT0_AEGTS</name>